<sequence length="688" mass="78563">MKRREKLARVDDQRRQSRVARVRKWIYSWAYGIKSAAVERFLQPQSETPTSNAFSDRLGKFGLNPFRMLVPDFMHEFELGVFKAFFIHVLRILQANNPLLLVELDLRFRRVPTFGRWTVRKFPKSVSALKQLAAWNYESILVCAIPVVDGLLPEPYNSHILDAFFVLAEWHALGKLRMHTDTTIALLRTSTKEVGQVLRRFRDHVCPHFTTKELPTEQDKRENRKRKKGKAPKPSAASRNASTVKKDYNMNTYKLHALGDYIASILWFGTSDSYSTQPGELEHRRAKRFYARTNKNRAIKQIARLERRERGMHDMLTPHDRALFAMSAKPTPNRRRKQVIRSENMACTTPTEHHHIAASKSNPIALGSWLPDLRGDPAVKGFLPALLRHLLLRLRDPETAEDSSLVSDTERREVIIRNDRIYEHKVFRVNYTTYDVRRAQDSLNPRYHSDIMLPAPEGDSTHPFRYAQIIGIYHADVIHNVPGASAAAKRMEFLHVRWYHLEAVWRGRDCFKRRRLYRVQFLPADDPNAFGFVNPDDVIRAAHLIPSFKSGKTTALLPTDSIGRLARDGLDEGEDWEWYCVNPFPDRDMVMRYRGCGVGHYRVDIPVDGPAEPAAEAENEGTPVSEFAGPEVPEQPPSATGDRDDVPTGKDPEEALDDDEDHGPGNPDLDDEDDEEGEDAPGQGSGAA</sequence>
<dbReference type="Proteomes" id="UP000815677">
    <property type="component" value="Unassembled WGS sequence"/>
</dbReference>
<feature type="region of interest" description="Disordered" evidence="1">
    <location>
        <begin position="212"/>
        <end position="243"/>
    </location>
</feature>
<dbReference type="EMBL" id="DF841026">
    <property type="protein sequence ID" value="GAT45241.1"/>
    <property type="molecule type" value="Genomic_DNA"/>
</dbReference>
<gene>
    <name evidence="2" type="ORF">MCHLO_02828</name>
</gene>
<accession>A0ABQ0L267</accession>
<evidence type="ECO:0000313" key="2">
    <source>
        <dbReference type="EMBL" id="GAT45241.1"/>
    </source>
</evidence>
<feature type="region of interest" description="Disordered" evidence="1">
    <location>
        <begin position="609"/>
        <end position="688"/>
    </location>
</feature>
<organism evidence="2 3">
    <name type="scientific">Mycena chlorophos</name>
    <name type="common">Agaric fungus</name>
    <name type="synonym">Agaricus chlorophos</name>
    <dbReference type="NCBI Taxonomy" id="658473"/>
    <lineage>
        <taxon>Eukaryota</taxon>
        <taxon>Fungi</taxon>
        <taxon>Dikarya</taxon>
        <taxon>Basidiomycota</taxon>
        <taxon>Agaricomycotina</taxon>
        <taxon>Agaricomycetes</taxon>
        <taxon>Agaricomycetidae</taxon>
        <taxon>Agaricales</taxon>
        <taxon>Marasmiineae</taxon>
        <taxon>Mycenaceae</taxon>
        <taxon>Mycena</taxon>
    </lineage>
</organism>
<keyword evidence="3" id="KW-1185">Reference proteome</keyword>
<evidence type="ECO:0000256" key="1">
    <source>
        <dbReference type="SAM" id="MobiDB-lite"/>
    </source>
</evidence>
<feature type="compositionally biased region" description="Acidic residues" evidence="1">
    <location>
        <begin position="668"/>
        <end position="679"/>
    </location>
</feature>
<proteinExistence type="predicted"/>
<reference evidence="2" key="1">
    <citation type="submission" date="2014-09" db="EMBL/GenBank/DDBJ databases">
        <title>Genome sequence of the luminous mushroom Mycena chlorophos for searching fungal bioluminescence genes.</title>
        <authorList>
            <person name="Tanaka Y."/>
            <person name="Kasuga D."/>
            <person name="Oba Y."/>
            <person name="Hase S."/>
            <person name="Sato K."/>
            <person name="Oba Y."/>
            <person name="Sakakibara Y."/>
        </authorList>
    </citation>
    <scope>NUCLEOTIDE SEQUENCE</scope>
</reference>
<name>A0ABQ0L267_MYCCL</name>
<feature type="compositionally biased region" description="Basic and acidic residues" evidence="1">
    <location>
        <begin position="641"/>
        <end position="653"/>
    </location>
</feature>
<evidence type="ECO:0000313" key="3">
    <source>
        <dbReference type="Proteomes" id="UP000815677"/>
    </source>
</evidence>
<protein>
    <submittedName>
        <fullName evidence="2">Uncharacterized protein</fullName>
    </submittedName>
</protein>
<feature type="compositionally biased region" description="Basic and acidic residues" evidence="1">
    <location>
        <begin position="212"/>
        <end position="222"/>
    </location>
</feature>